<keyword evidence="2" id="KW-1185">Reference proteome</keyword>
<dbReference type="AlphaFoldDB" id="A0A1G4JBH5"/>
<dbReference type="OrthoDB" id="4070435at2759"/>
<organism evidence="1 2">
    <name type="scientific">Lachancea dasiensis</name>
    <dbReference type="NCBI Taxonomy" id="1072105"/>
    <lineage>
        <taxon>Eukaryota</taxon>
        <taxon>Fungi</taxon>
        <taxon>Dikarya</taxon>
        <taxon>Ascomycota</taxon>
        <taxon>Saccharomycotina</taxon>
        <taxon>Saccharomycetes</taxon>
        <taxon>Saccharomycetales</taxon>
        <taxon>Saccharomycetaceae</taxon>
        <taxon>Lachancea</taxon>
    </lineage>
</organism>
<name>A0A1G4JBH5_9SACH</name>
<reference evidence="2" key="1">
    <citation type="submission" date="2016-03" db="EMBL/GenBank/DDBJ databases">
        <authorList>
            <person name="Devillers H."/>
        </authorList>
    </citation>
    <scope>NUCLEOTIDE SEQUENCE [LARGE SCALE GENOMIC DNA]</scope>
</reference>
<evidence type="ECO:0000313" key="2">
    <source>
        <dbReference type="Proteomes" id="UP000190274"/>
    </source>
</evidence>
<dbReference type="STRING" id="1266660.A0A1G4JBH5"/>
<sequence length="1163" mass="130876">MIYDTNSKKVEVIETDIDQWCFNVSETTLKSKYDQPGKYFKEKSTIPSQQVIFCSEFRINDDRYKFEDQLGVRDVQLSSFAPLETLHDEFGASLIAEDPETLDDSDLELLAGDLYPDKVSGSGEKKTVRNVLLAVSHNMLKITSCNEIFQFPFSIVDCTVKRWPQEDADDILVLLSDEGILYALAFDRQYHPIVLQWWRFPIVDGVPQKIFAQKSSDQFTVASDKTLKFLMFTDMFHFRLISNLNFGDGMITDASFLDNGNRNEHFMLLVALEILDKVSLCLVQWGGSSDERKEVHPLTLLNSESVTSIVPLDDSRCLAFTDNHVKLVTANQILSGEHAFETIDRSLFGERITKCFECLELLSRLQNLGSELTTYVHCTVFATSNGALCCCLCTEEGANRFLALTRFKGLFEAFPVNNNATASDSYSVVISSHGSLIQICLDLNGVHDLSKDNQIQPLENIINKRILFSGHNRGESVCYVAPSSARPRAEDRLCVFSRATISVVSHEKLIQSVSVVFSSRSFKFTSRLQVLDCAILPNKWKNQFLDAPKIQSPTFLLLDTNAENDSRLLLVELSQNFATSSVLELDDVLSSDLGKVVAVHTTEENFVQVTTQAVIVDPFDERQPFVYRTNLEGTECAFHGKQLVLWNAAIGRFLFVNDLDNITEKSFVEFKLPTEEERSIITGVIFHNNESGENIVIVISNSKAWYVRCSDIVLPIKEFTELSNLHVHYGNSSASMCLFSDMGGNLFKLESGPSNPAGMRLSKLDIELACGHPWNIRHIRNQEWILFSPRAMFLLDVTAMKTFEIFHSGSRKHATIIDLKVSGGLYFVLFSDALEIQLPSSSNYSPSTSLLKSARTVDKQYLHLQRINRMLIVNKPKKTLECLKLENGRLMTLDSRCFKEFRSLLHVVELSKETGAITLIAAGSLNRKHWSLKLIQILPFPGRLVVRELASFAMPSEPPSKVKIVSRKPDSFVMAFEEELHYFRVDSKEIHPVRSIQSLAATVLSLDASDDMTVVLTQDGLLHCECREITGGWRALEIFDTSAHGKSLSVLIISHECIAVVGELLGRPEAPGYIYFLSPANGKLVHYNDVLFADRVLDISYSWGNRELCVLLGEGTIVTLENWQNFHSISNIVGKRERIDSQSDSTTQIGCWGVDRGKLIPLW</sequence>
<dbReference type="EMBL" id="LT598455">
    <property type="protein sequence ID" value="SCU87413.1"/>
    <property type="molecule type" value="Genomic_DNA"/>
</dbReference>
<accession>A0A1G4JBH5</accession>
<protein>
    <submittedName>
        <fullName evidence="1">LADA_0E03862g1_1</fullName>
    </submittedName>
</protein>
<evidence type="ECO:0000313" key="1">
    <source>
        <dbReference type="EMBL" id="SCU87413.1"/>
    </source>
</evidence>
<proteinExistence type="predicted"/>
<gene>
    <name evidence="1" type="ORF">LADA_0E03862G</name>
</gene>
<dbReference type="Proteomes" id="UP000190274">
    <property type="component" value="Chromosome E"/>
</dbReference>